<keyword evidence="4 7" id="KW-0863">Zinc-finger</keyword>
<feature type="compositionally biased region" description="Basic and acidic residues" evidence="8">
    <location>
        <begin position="111"/>
        <end position="120"/>
    </location>
</feature>
<evidence type="ECO:0000256" key="2">
    <source>
        <dbReference type="ARBA" id="ARBA00022723"/>
    </source>
</evidence>
<evidence type="ECO:0000256" key="8">
    <source>
        <dbReference type="SAM" id="MobiDB-lite"/>
    </source>
</evidence>
<dbReference type="SMART" id="SM00355">
    <property type="entry name" value="ZnF_C2H2"/>
    <property type="match status" value="2"/>
</dbReference>
<dbReference type="PROSITE" id="PS00028">
    <property type="entry name" value="ZINC_FINGER_C2H2_1"/>
    <property type="match status" value="1"/>
</dbReference>
<gene>
    <name evidence="10" type="ORF">FACUT_10571</name>
</gene>
<feature type="domain" description="C2H2-type" evidence="9">
    <location>
        <begin position="52"/>
        <end position="80"/>
    </location>
</feature>
<comment type="caution">
    <text evidence="10">The sequence shown here is derived from an EMBL/GenBank/DDBJ whole genome shotgun (WGS) entry which is preliminary data.</text>
</comment>
<evidence type="ECO:0000313" key="10">
    <source>
        <dbReference type="EMBL" id="KAF4423103.1"/>
    </source>
</evidence>
<dbReference type="SUPFAM" id="SSF57667">
    <property type="entry name" value="beta-beta-alpha zinc fingers"/>
    <property type="match status" value="1"/>
</dbReference>
<comment type="subcellular location">
    <subcellularLocation>
        <location evidence="1">Nucleus</location>
    </subcellularLocation>
</comment>
<keyword evidence="5" id="KW-0862">Zinc</keyword>
<dbReference type="GO" id="GO:0000785">
    <property type="term" value="C:chromatin"/>
    <property type="evidence" value="ECO:0007669"/>
    <property type="project" value="TreeGrafter"/>
</dbReference>
<dbReference type="InterPro" id="IPR036236">
    <property type="entry name" value="Znf_C2H2_sf"/>
</dbReference>
<accession>A0A8H4NGT5</accession>
<feature type="domain" description="C2H2-type" evidence="9">
    <location>
        <begin position="24"/>
        <end position="51"/>
    </location>
</feature>
<keyword evidence="6" id="KW-0539">Nucleus</keyword>
<dbReference type="GO" id="GO:0008270">
    <property type="term" value="F:zinc ion binding"/>
    <property type="evidence" value="ECO:0007669"/>
    <property type="project" value="UniProtKB-KW"/>
</dbReference>
<dbReference type="InterPro" id="IPR013087">
    <property type="entry name" value="Znf_C2H2_type"/>
</dbReference>
<protein>
    <submittedName>
        <fullName evidence="10">Zinc finger protein</fullName>
    </submittedName>
</protein>
<evidence type="ECO:0000256" key="5">
    <source>
        <dbReference type="ARBA" id="ARBA00022833"/>
    </source>
</evidence>
<dbReference type="AlphaFoldDB" id="A0A8H4NGT5"/>
<name>A0A8H4NGT5_9HYPO</name>
<dbReference type="InterPro" id="IPR051059">
    <property type="entry name" value="VerF-like"/>
</dbReference>
<evidence type="ECO:0000313" key="11">
    <source>
        <dbReference type="Proteomes" id="UP000536711"/>
    </source>
</evidence>
<evidence type="ECO:0000256" key="1">
    <source>
        <dbReference type="ARBA" id="ARBA00004123"/>
    </source>
</evidence>
<dbReference type="EMBL" id="JAADJF010000337">
    <property type="protein sequence ID" value="KAF4423103.1"/>
    <property type="molecule type" value="Genomic_DNA"/>
</dbReference>
<dbReference type="GO" id="GO:0005634">
    <property type="term" value="C:nucleus"/>
    <property type="evidence" value="ECO:0007669"/>
    <property type="project" value="UniProtKB-SubCell"/>
</dbReference>
<sequence>MALTGSPDAVLRDDVTAVSAPQTFNCTQCKAKFSRQAHLKRHQNNHRSEKPFSCLHCALSSSRKDVIIRHTRNFHSDKAQAPIQDNSCSRSSFSPRRRVSRQQPGDSDGTASDKEHERMCTDGSGTLQQLYADGAIDEGLDDFNLDYDNSLSKGNSLLGLEDPSSSITVDILDMSGDLQFIDPAMSQMLGPDILLLPTDSLAMAPHDPGEIGMPSMRSRFSPISSSSIASCPPECRGAFFIEDDQYRRAKQNYDSFSTSERPSRFSFPSKVAVSRFVRVFFEYMAPHLPIVHPPTFNIASSPAPLLIEIMACGALYAKEFTAAQKLHSAAVLLMRVYGQSALFDDKGTKCQLWPLQASLLLYYFDAFGGDSQQERRAVQTLSHTMTLAEEAIEEIQVSEFVTYKEWVQQETLNRCLAAVVILSAALFLKSPDRCSLLTIRDARFHLPSTESLWLQDENDWVKPKETMYSTDTMKAVLDGCKLPFQMSDFGFATIVSALVCHISLFESLVGTQHPDLFTIFVDKVAGPVQVLKDAWEEQSSTQFLIDSSVTHMAHTTRSMILSTIFHLHGSQQLRTMKASFQHPHLLDRLRLEPAVYNYLPGNLEKALVMAAEMLRSDCQAGLGYIQSLGLYGFAPLSVTAAYEGALLLCWYLQNKQPNQSLDPVVDKLISDAMLEADGWADPPEGPLGVFVLELYANLFDSSVWQYENKFQISPGGQNKGVESLWDARRRDL</sequence>
<keyword evidence="2" id="KW-0479">Metal-binding</keyword>
<dbReference type="GO" id="GO:0000981">
    <property type="term" value="F:DNA-binding transcription factor activity, RNA polymerase II-specific"/>
    <property type="evidence" value="ECO:0007669"/>
    <property type="project" value="InterPro"/>
</dbReference>
<dbReference type="Proteomes" id="UP000536711">
    <property type="component" value="Unassembled WGS sequence"/>
</dbReference>
<feature type="region of interest" description="Disordered" evidence="8">
    <location>
        <begin position="76"/>
        <end position="120"/>
    </location>
</feature>
<proteinExistence type="predicted"/>
<dbReference type="InterPro" id="IPR007219">
    <property type="entry name" value="XnlR_reg_dom"/>
</dbReference>
<dbReference type="PROSITE" id="PS50157">
    <property type="entry name" value="ZINC_FINGER_C2H2_2"/>
    <property type="match status" value="2"/>
</dbReference>
<dbReference type="CDD" id="cd12148">
    <property type="entry name" value="fungal_TF_MHR"/>
    <property type="match status" value="1"/>
</dbReference>
<keyword evidence="11" id="KW-1185">Reference proteome</keyword>
<dbReference type="Pfam" id="PF04082">
    <property type="entry name" value="Fungal_trans"/>
    <property type="match status" value="1"/>
</dbReference>
<evidence type="ECO:0000256" key="7">
    <source>
        <dbReference type="PROSITE-ProRule" id="PRU00042"/>
    </source>
</evidence>
<evidence type="ECO:0000256" key="4">
    <source>
        <dbReference type="ARBA" id="ARBA00022771"/>
    </source>
</evidence>
<organism evidence="10 11">
    <name type="scientific">Fusarium acutatum</name>
    <dbReference type="NCBI Taxonomy" id="78861"/>
    <lineage>
        <taxon>Eukaryota</taxon>
        <taxon>Fungi</taxon>
        <taxon>Dikarya</taxon>
        <taxon>Ascomycota</taxon>
        <taxon>Pezizomycotina</taxon>
        <taxon>Sordariomycetes</taxon>
        <taxon>Hypocreomycetidae</taxon>
        <taxon>Hypocreales</taxon>
        <taxon>Nectriaceae</taxon>
        <taxon>Fusarium</taxon>
        <taxon>Fusarium fujikuroi species complex</taxon>
    </lineage>
</organism>
<dbReference type="GO" id="GO:0000978">
    <property type="term" value="F:RNA polymerase II cis-regulatory region sequence-specific DNA binding"/>
    <property type="evidence" value="ECO:0007669"/>
    <property type="project" value="InterPro"/>
</dbReference>
<dbReference type="PANTHER" id="PTHR40626:SF11">
    <property type="entry name" value="ZINC FINGER PROTEIN YPR022C"/>
    <property type="match status" value="1"/>
</dbReference>
<evidence type="ECO:0000259" key="9">
    <source>
        <dbReference type="PROSITE" id="PS50157"/>
    </source>
</evidence>
<reference evidence="10 11" key="1">
    <citation type="submission" date="2020-01" db="EMBL/GenBank/DDBJ databases">
        <title>Identification and distribution of gene clusters putatively required for synthesis of sphingolipid metabolism inhibitors in phylogenetically diverse species of the filamentous fungus Fusarium.</title>
        <authorList>
            <person name="Kim H.-S."/>
            <person name="Busman M."/>
            <person name="Brown D.W."/>
            <person name="Divon H."/>
            <person name="Uhlig S."/>
            <person name="Proctor R.H."/>
        </authorList>
    </citation>
    <scope>NUCLEOTIDE SEQUENCE [LARGE SCALE GENOMIC DNA]</scope>
    <source>
        <strain evidence="10 11">NRRL 13308</strain>
    </source>
</reference>
<evidence type="ECO:0000256" key="6">
    <source>
        <dbReference type="ARBA" id="ARBA00023242"/>
    </source>
</evidence>
<dbReference type="OrthoDB" id="654211at2759"/>
<keyword evidence="3" id="KW-0677">Repeat</keyword>
<dbReference type="PANTHER" id="PTHR40626">
    <property type="entry name" value="MIP31509P"/>
    <property type="match status" value="1"/>
</dbReference>
<dbReference type="GO" id="GO:0006351">
    <property type="term" value="P:DNA-templated transcription"/>
    <property type="evidence" value="ECO:0007669"/>
    <property type="project" value="InterPro"/>
</dbReference>
<evidence type="ECO:0000256" key="3">
    <source>
        <dbReference type="ARBA" id="ARBA00022737"/>
    </source>
</evidence>
<dbReference type="Gene3D" id="3.30.160.60">
    <property type="entry name" value="Classic Zinc Finger"/>
    <property type="match status" value="1"/>
</dbReference>